<name>A0ABT1U4T9_9GAMM</name>
<reference evidence="1 2" key="1">
    <citation type="submission" date="2022-07" db="EMBL/GenBank/DDBJ databases">
        <title>Methylomonas rivi sp. nov., Methylomonas rosea sp. nov., Methylomonas aureus sp. nov. and Methylomonas subterranea sp. nov., four novel methanotrophs isolated from a freshwater creek and the deep terrestrial subsurface.</title>
        <authorList>
            <person name="Abin C."/>
            <person name="Sankaranarayanan K."/>
            <person name="Garner C."/>
            <person name="Sindelar R."/>
            <person name="Kotary K."/>
            <person name="Garner R."/>
            <person name="Barclay S."/>
            <person name="Lawson P."/>
            <person name="Krumholz L."/>
        </authorList>
    </citation>
    <scope>NUCLEOTIDE SEQUENCE [LARGE SCALE GENOMIC DNA]</scope>
    <source>
        <strain evidence="1 2">WSC-6</strain>
    </source>
</reference>
<proteinExistence type="predicted"/>
<protein>
    <submittedName>
        <fullName evidence="1">Uncharacterized protein</fullName>
    </submittedName>
</protein>
<dbReference type="RefSeq" id="WP_256615286.1">
    <property type="nucleotide sequence ID" value="NZ_JANIBK010000046.1"/>
</dbReference>
<evidence type="ECO:0000313" key="2">
    <source>
        <dbReference type="Proteomes" id="UP001524586"/>
    </source>
</evidence>
<organism evidence="1 2">
    <name type="scientific">Methylomonas rivi</name>
    <dbReference type="NCBI Taxonomy" id="2952226"/>
    <lineage>
        <taxon>Bacteria</taxon>
        <taxon>Pseudomonadati</taxon>
        <taxon>Pseudomonadota</taxon>
        <taxon>Gammaproteobacteria</taxon>
        <taxon>Methylococcales</taxon>
        <taxon>Methylococcaceae</taxon>
        <taxon>Methylomonas</taxon>
    </lineage>
</organism>
<evidence type="ECO:0000313" key="1">
    <source>
        <dbReference type="EMBL" id="MCQ8128867.1"/>
    </source>
</evidence>
<gene>
    <name evidence="1" type="ORF">NP596_10400</name>
</gene>
<comment type="caution">
    <text evidence="1">The sequence shown here is derived from an EMBL/GenBank/DDBJ whole genome shotgun (WGS) entry which is preliminary data.</text>
</comment>
<accession>A0ABT1U4T9</accession>
<keyword evidence="2" id="KW-1185">Reference proteome</keyword>
<sequence>MEKIHLKRTPDSGIELLLMLKRHDNMADCKFRELRYTPDEVGYRWDLEKLAAEVAYVRNRMMMNYDIGNYLQHGVDLPCCKQERSYRTIRISSESVKLNN</sequence>
<dbReference type="Proteomes" id="UP001524586">
    <property type="component" value="Unassembled WGS sequence"/>
</dbReference>
<feature type="non-terminal residue" evidence="1">
    <location>
        <position position="100"/>
    </location>
</feature>
<dbReference type="EMBL" id="JANIBK010000046">
    <property type="protein sequence ID" value="MCQ8128867.1"/>
    <property type="molecule type" value="Genomic_DNA"/>
</dbReference>